<evidence type="ECO:0000256" key="5">
    <source>
        <dbReference type="ARBA" id="ARBA00022617"/>
    </source>
</evidence>
<keyword evidence="5 13" id="KW-0349">Heme</keyword>
<gene>
    <name evidence="15" type="ORF">CPB83DRAFT_860536</name>
</gene>
<evidence type="ECO:0000256" key="9">
    <source>
        <dbReference type="ARBA" id="ARBA00023002"/>
    </source>
</evidence>
<evidence type="ECO:0000256" key="6">
    <source>
        <dbReference type="ARBA" id="ARBA00022692"/>
    </source>
</evidence>
<evidence type="ECO:0000256" key="7">
    <source>
        <dbReference type="ARBA" id="ARBA00022723"/>
    </source>
</evidence>
<comment type="cofactor">
    <cofactor evidence="1 13">
        <name>heme</name>
        <dbReference type="ChEBI" id="CHEBI:30413"/>
    </cofactor>
</comment>
<dbReference type="PROSITE" id="PS00086">
    <property type="entry name" value="CYTOCHROME_P450"/>
    <property type="match status" value="1"/>
</dbReference>
<keyword evidence="8" id="KW-1133">Transmembrane helix</keyword>
<evidence type="ECO:0000256" key="2">
    <source>
        <dbReference type="ARBA" id="ARBA00004370"/>
    </source>
</evidence>
<keyword evidence="11 14" id="KW-0503">Monooxygenase</keyword>
<keyword evidence="10 13" id="KW-0408">Iron</keyword>
<dbReference type="EMBL" id="MU157892">
    <property type="protein sequence ID" value="KAF9524825.1"/>
    <property type="molecule type" value="Genomic_DNA"/>
</dbReference>
<organism evidence="15 16">
    <name type="scientific">Crepidotus variabilis</name>
    <dbReference type="NCBI Taxonomy" id="179855"/>
    <lineage>
        <taxon>Eukaryota</taxon>
        <taxon>Fungi</taxon>
        <taxon>Dikarya</taxon>
        <taxon>Basidiomycota</taxon>
        <taxon>Agaricomycotina</taxon>
        <taxon>Agaricomycetes</taxon>
        <taxon>Agaricomycetidae</taxon>
        <taxon>Agaricales</taxon>
        <taxon>Agaricineae</taxon>
        <taxon>Crepidotaceae</taxon>
        <taxon>Crepidotus</taxon>
    </lineage>
</organism>
<dbReference type="InterPro" id="IPR036396">
    <property type="entry name" value="Cyt_P450_sf"/>
</dbReference>
<dbReference type="SUPFAM" id="SSF48264">
    <property type="entry name" value="Cytochrome P450"/>
    <property type="match status" value="1"/>
</dbReference>
<protein>
    <submittedName>
        <fullName evidence="15">Cytochrome P450</fullName>
    </submittedName>
</protein>
<evidence type="ECO:0000256" key="1">
    <source>
        <dbReference type="ARBA" id="ARBA00001971"/>
    </source>
</evidence>
<evidence type="ECO:0000256" key="10">
    <source>
        <dbReference type="ARBA" id="ARBA00023004"/>
    </source>
</evidence>
<comment type="pathway">
    <text evidence="3">Secondary metabolite biosynthesis; terpenoid biosynthesis.</text>
</comment>
<dbReference type="AlphaFoldDB" id="A0A9P6JLK6"/>
<dbReference type="PANTHER" id="PTHR24305:SF166">
    <property type="entry name" value="CYTOCHROME P450 12A4, MITOCHONDRIAL-RELATED"/>
    <property type="match status" value="1"/>
</dbReference>
<evidence type="ECO:0000256" key="12">
    <source>
        <dbReference type="ARBA" id="ARBA00023136"/>
    </source>
</evidence>
<dbReference type="PANTHER" id="PTHR24305">
    <property type="entry name" value="CYTOCHROME P450"/>
    <property type="match status" value="1"/>
</dbReference>
<evidence type="ECO:0000313" key="16">
    <source>
        <dbReference type="Proteomes" id="UP000807306"/>
    </source>
</evidence>
<keyword evidence="9 14" id="KW-0560">Oxidoreductase</keyword>
<dbReference type="PRINTS" id="PR00465">
    <property type="entry name" value="EP450IV"/>
</dbReference>
<evidence type="ECO:0000256" key="14">
    <source>
        <dbReference type="RuleBase" id="RU000461"/>
    </source>
</evidence>
<dbReference type="InterPro" id="IPR017972">
    <property type="entry name" value="Cyt_P450_CS"/>
</dbReference>
<evidence type="ECO:0000256" key="3">
    <source>
        <dbReference type="ARBA" id="ARBA00004721"/>
    </source>
</evidence>
<dbReference type="GO" id="GO:0020037">
    <property type="term" value="F:heme binding"/>
    <property type="evidence" value="ECO:0007669"/>
    <property type="project" value="InterPro"/>
</dbReference>
<accession>A0A9P6JLK6</accession>
<proteinExistence type="inferred from homology"/>
<evidence type="ECO:0000256" key="4">
    <source>
        <dbReference type="ARBA" id="ARBA00010617"/>
    </source>
</evidence>
<evidence type="ECO:0000313" key="15">
    <source>
        <dbReference type="EMBL" id="KAF9524825.1"/>
    </source>
</evidence>
<evidence type="ECO:0000256" key="13">
    <source>
        <dbReference type="PIRSR" id="PIRSR602403-1"/>
    </source>
</evidence>
<keyword evidence="12" id="KW-0472">Membrane</keyword>
<sequence>MASTLTEALLFLSLSLFLWTFFRRIASRRPFANIDGPPSRSLFGGIFSEFFTGDGLRTHENLLKKYGSVVKVQGLFGKTMLYVSDPKAIYNIIIKDQYIYEETADFFMINQLVFGPGLLSTQGDHHKKQRKLLNPVFSIVHMREMIPTFYEIAHKLEAALASRAKDGAHEIDVLSWLTRTALELVAQCGLGCSFDTLTKDNEKHPYAVATQQLIPASIKTFVPRSYILPWASKIGTPRFRRTIFDLLLKFIPWEGAHQFRELTDVLDRETLDVYASKKRALAEGDEAVQRQIARGKDIISILMRANINASGGDQLPEHEVIGQMTTLVFAATETTSNALSRILWLLCIHRDIQERLRNELRQAMEGKDELNYNNLEALPFLEAVCREALRLYPPVASLHRVAVKDIVLPLSQPIKGIDGKVILEIPVPKGSEILVSIINCNRNPDLWGPDAHEYKPERWLKPLPDSVLVAQIPGVYGNQMTFSGGGRSCIGFKFSLLEMKVVLSLLVRKFEFDLPKSKEIGWKIGGVASPFTTEQPSVPQLPLSVKVAK</sequence>
<dbReference type="OrthoDB" id="1470350at2759"/>
<feature type="binding site" description="axial binding residue" evidence="13">
    <location>
        <position position="489"/>
    </location>
    <ligand>
        <name>heme</name>
        <dbReference type="ChEBI" id="CHEBI:30413"/>
    </ligand>
    <ligandPart>
        <name>Fe</name>
        <dbReference type="ChEBI" id="CHEBI:18248"/>
    </ligandPart>
</feature>
<dbReference type="InterPro" id="IPR050121">
    <property type="entry name" value="Cytochrome_P450_monoxygenase"/>
</dbReference>
<dbReference type="GO" id="GO:0005506">
    <property type="term" value="F:iron ion binding"/>
    <property type="evidence" value="ECO:0007669"/>
    <property type="project" value="InterPro"/>
</dbReference>
<keyword evidence="6" id="KW-0812">Transmembrane</keyword>
<dbReference type="GO" id="GO:0016705">
    <property type="term" value="F:oxidoreductase activity, acting on paired donors, with incorporation or reduction of molecular oxygen"/>
    <property type="evidence" value="ECO:0007669"/>
    <property type="project" value="InterPro"/>
</dbReference>
<keyword evidence="16" id="KW-1185">Reference proteome</keyword>
<comment type="similarity">
    <text evidence="4 14">Belongs to the cytochrome P450 family.</text>
</comment>
<dbReference type="GO" id="GO:0016020">
    <property type="term" value="C:membrane"/>
    <property type="evidence" value="ECO:0007669"/>
    <property type="project" value="UniProtKB-SubCell"/>
</dbReference>
<name>A0A9P6JLK6_9AGAR</name>
<evidence type="ECO:0000256" key="8">
    <source>
        <dbReference type="ARBA" id="ARBA00022989"/>
    </source>
</evidence>
<dbReference type="Gene3D" id="1.10.630.10">
    <property type="entry name" value="Cytochrome P450"/>
    <property type="match status" value="1"/>
</dbReference>
<dbReference type="PRINTS" id="PR00385">
    <property type="entry name" value="P450"/>
</dbReference>
<comment type="caution">
    <text evidence="15">The sequence shown here is derived from an EMBL/GenBank/DDBJ whole genome shotgun (WGS) entry which is preliminary data.</text>
</comment>
<dbReference type="GO" id="GO:0004497">
    <property type="term" value="F:monooxygenase activity"/>
    <property type="evidence" value="ECO:0007669"/>
    <property type="project" value="UniProtKB-KW"/>
</dbReference>
<reference evidence="15" key="1">
    <citation type="submission" date="2020-11" db="EMBL/GenBank/DDBJ databases">
        <authorList>
            <consortium name="DOE Joint Genome Institute"/>
            <person name="Ahrendt S."/>
            <person name="Riley R."/>
            <person name="Andreopoulos W."/>
            <person name="Labutti K."/>
            <person name="Pangilinan J."/>
            <person name="Ruiz-Duenas F.J."/>
            <person name="Barrasa J.M."/>
            <person name="Sanchez-Garcia M."/>
            <person name="Camarero S."/>
            <person name="Miyauchi S."/>
            <person name="Serrano A."/>
            <person name="Linde D."/>
            <person name="Babiker R."/>
            <person name="Drula E."/>
            <person name="Ayuso-Fernandez I."/>
            <person name="Pacheco R."/>
            <person name="Padilla G."/>
            <person name="Ferreira P."/>
            <person name="Barriuso J."/>
            <person name="Kellner H."/>
            <person name="Castanera R."/>
            <person name="Alfaro M."/>
            <person name="Ramirez L."/>
            <person name="Pisabarro A.G."/>
            <person name="Kuo A."/>
            <person name="Tritt A."/>
            <person name="Lipzen A."/>
            <person name="He G."/>
            <person name="Yan M."/>
            <person name="Ng V."/>
            <person name="Cullen D."/>
            <person name="Martin F."/>
            <person name="Rosso M.-N."/>
            <person name="Henrissat B."/>
            <person name="Hibbett D."/>
            <person name="Martinez A.T."/>
            <person name="Grigoriev I.V."/>
        </authorList>
    </citation>
    <scope>NUCLEOTIDE SEQUENCE</scope>
    <source>
        <strain evidence="15">CBS 506.95</strain>
    </source>
</reference>
<dbReference type="InterPro" id="IPR002403">
    <property type="entry name" value="Cyt_P450_E_grp-IV"/>
</dbReference>
<dbReference type="InterPro" id="IPR001128">
    <property type="entry name" value="Cyt_P450"/>
</dbReference>
<keyword evidence="7 13" id="KW-0479">Metal-binding</keyword>
<dbReference type="Proteomes" id="UP000807306">
    <property type="component" value="Unassembled WGS sequence"/>
</dbReference>
<comment type="subcellular location">
    <subcellularLocation>
        <location evidence="2">Membrane</location>
    </subcellularLocation>
</comment>
<dbReference type="CDD" id="cd11069">
    <property type="entry name" value="CYP_FUM15-like"/>
    <property type="match status" value="1"/>
</dbReference>
<evidence type="ECO:0000256" key="11">
    <source>
        <dbReference type="ARBA" id="ARBA00023033"/>
    </source>
</evidence>
<dbReference type="Pfam" id="PF00067">
    <property type="entry name" value="p450"/>
    <property type="match status" value="1"/>
</dbReference>